<gene>
    <name evidence="1" type="ORF">H7I73_24045</name>
</gene>
<sequence length="85" mass="9619">MADKKSIFDAVRNNNVGGDAKLKVNQAAAPAPERRTRAKTIKAINEELFEAHARLVKKNKTNLDVSNYMKEAFREKLERDGAFEE</sequence>
<dbReference type="EMBL" id="JACLAG010000010">
    <property type="protein sequence ID" value="MBC2622715.1"/>
    <property type="molecule type" value="Genomic_DNA"/>
</dbReference>
<dbReference type="RefSeq" id="WP_185656587.1">
    <property type="nucleotide sequence ID" value="NZ_JACLAG010000010.1"/>
</dbReference>
<proteinExistence type="predicted"/>
<reference evidence="1 2" key="1">
    <citation type="submission" date="2020-08" db="EMBL/GenBank/DDBJ databases">
        <title>Emergence and comparative genomics analysis of Citrobacter in Fennec fox imported from North Africa to China.</title>
        <authorList>
            <person name="Zheng B."/>
        </authorList>
    </citation>
    <scope>NUCLEOTIDE SEQUENCE [LARGE SCALE GENOMIC DNA]</scope>
    <source>
        <strain evidence="1 2">FF141</strain>
    </source>
</reference>
<evidence type="ECO:0000313" key="2">
    <source>
        <dbReference type="Proteomes" id="UP000548504"/>
    </source>
</evidence>
<accession>A0A7X1EKG3</accession>
<organism evidence="1 2">
    <name type="scientific">Citrobacter cronae</name>
    <dbReference type="NCBI Taxonomy" id="1748967"/>
    <lineage>
        <taxon>Bacteria</taxon>
        <taxon>Pseudomonadati</taxon>
        <taxon>Pseudomonadota</taxon>
        <taxon>Gammaproteobacteria</taxon>
        <taxon>Enterobacterales</taxon>
        <taxon>Enterobacteriaceae</taxon>
        <taxon>Citrobacter</taxon>
        <taxon>Citrobacter freundii complex</taxon>
    </lineage>
</organism>
<protein>
    <submittedName>
        <fullName evidence="1">Chaperonin</fullName>
    </submittedName>
</protein>
<evidence type="ECO:0000313" key="1">
    <source>
        <dbReference type="EMBL" id="MBC2622715.1"/>
    </source>
</evidence>
<dbReference type="AlphaFoldDB" id="A0A7X1EKG3"/>
<comment type="caution">
    <text evidence="1">The sequence shown here is derived from an EMBL/GenBank/DDBJ whole genome shotgun (WGS) entry which is preliminary data.</text>
</comment>
<name>A0A7X1EKG3_9ENTR</name>
<dbReference type="Proteomes" id="UP000548504">
    <property type="component" value="Unassembled WGS sequence"/>
</dbReference>